<dbReference type="EMBL" id="JAOQJQ010000001">
    <property type="protein sequence ID" value="MCU6761177.1"/>
    <property type="molecule type" value="Genomic_DNA"/>
</dbReference>
<name>A0ABT2THM4_9FIRM</name>
<evidence type="ECO:0000256" key="1">
    <source>
        <dbReference type="ARBA" id="ARBA00023235"/>
    </source>
</evidence>
<dbReference type="RefSeq" id="WP_158424023.1">
    <property type="nucleotide sequence ID" value="NZ_JAOQJQ010000001.1"/>
</dbReference>
<keyword evidence="1 3" id="KW-0413">Isomerase</keyword>
<dbReference type="PANTHER" id="PTHR36120:SF1">
    <property type="entry name" value="L-FUCOSE ISOMERASE C-TERMINAL DOMAIN-CONTAINING PROTEIN"/>
    <property type="match status" value="1"/>
</dbReference>
<dbReference type="SUPFAM" id="SSF53743">
    <property type="entry name" value="FucI/AraA N-terminal and middle domains"/>
    <property type="match status" value="1"/>
</dbReference>
<gene>
    <name evidence="3" type="ORF">OCV88_02350</name>
</gene>
<comment type="caution">
    <text evidence="3">The sequence shown here is derived from an EMBL/GenBank/DDBJ whole genome shotgun (WGS) entry which is preliminary data.</text>
</comment>
<evidence type="ECO:0000256" key="2">
    <source>
        <dbReference type="ARBA" id="ARBA00023277"/>
    </source>
</evidence>
<reference evidence="3 4" key="1">
    <citation type="journal article" date="2021" name="ISME Commun">
        <title>Automated analysis of genomic sequences facilitates high-throughput and comprehensive description of bacteria.</title>
        <authorList>
            <person name="Hitch T.C.A."/>
        </authorList>
    </citation>
    <scope>NUCLEOTIDE SEQUENCE [LARGE SCALE GENOMIC DNA]</scope>
    <source>
        <strain evidence="3 4">Sanger_109</strain>
    </source>
</reference>
<dbReference type="Proteomes" id="UP001652442">
    <property type="component" value="Unassembled WGS sequence"/>
</dbReference>
<proteinExistence type="predicted"/>
<accession>A0ABT2THM4</accession>
<keyword evidence="2" id="KW-0119">Carbohydrate metabolism</keyword>
<evidence type="ECO:0000313" key="4">
    <source>
        <dbReference type="Proteomes" id="UP001652442"/>
    </source>
</evidence>
<protein>
    <submittedName>
        <fullName evidence="3">Fucose isomerase</fullName>
    </submittedName>
</protein>
<dbReference type="InterPro" id="IPR009015">
    <property type="entry name" value="Fucose_isomerase_N/cen_sf"/>
</dbReference>
<dbReference type="PANTHER" id="PTHR36120">
    <property type="entry name" value="FUCOSE ISOMERASE"/>
    <property type="match status" value="1"/>
</dbReference>
<dbReference type="GO" id="GO:0016853">
    <property type="term" value="F:isomerase activity"/>
    <property type="evidence" value="ECO:0007669"/>
    <property type="project" value="UniProtKB-KW"/>
</dbReference>
<organism evidence="3 4">
    <name type="scientific">Brotonthovivens ammoniilytica</name>
    <dbReference type="NCBI Taxonomy" id="2981725"/>
    <lineage>
        <taxon>Bacteria</taxon>
        <taxon>Bacillati</taxon>
        <taxon>Bacillota</taxon>
        <taxon>Clostridia</taxon>
        <taxon>Lachnospirales</taxon>
        <taxon>Lachnospiraceae</taxon>
        <taxon>Brotonthovivens</taxon>
    </lineage>
</organism>
<keyword evidence="4" id="KW-1185">Reference proteome</keyword>
<evidence type="ECO:0000313" key="3">
    <source>
        <dbReference type="EMBL" id="MCU6761177.1"/>
    </source>
</evidence>
<sequence>MIQKLADVKLNVRPIFIGLIHQYRYEGPCRFGQGEELEKDYDIMANMELYKQFKEDVKKHMPEEVNLLEPIYVERDDWFLSREEMFEKMAEGIENVDFYLFSFGIGRGDIYVEFAQRYHKPQAVMPYQCCEAAVNTSAVRNRGFEAYAYRNWEDLTVHMKVLRTRKVLASTRVLLASRFNSSRSYSSSDNFVDLNYVTEKLGVQFRYLNVHELFDQLHMVDPASNPTLPGRKAYNITPEDMIEIEKISDELIAGADEVRMERDMVISSVKAYYLVNKLLDVYGCNAFTIPCPDACSTRRLNEEKITFCLTHSLNNENGIPSACEFDINALLGMTVMESLSHQAAYMGNTNAVMYKDGKMIPLQGFSDEDLKHITDERENLYLTFHSTPNRNMHGYGKEKSSYGLAPFAYSGFGATIRYDFSQDAGKEITLMRFAPDAKRLFVGKGKVVAGSGYDRVNCDEGVFFAVENQEDFFYKQINFGNHMIITFGNYVKELQMLGECLGMEVVTA</sequence>